<reference evidence="9" key="1">
    <citation type="journal article" date="2021" name="Open Biol.">
        <title>Shared evolutionary footprints suggest mitochondrial oxidative damage underlies multiple complex I losses in fungi.</title>
        <authorList>
            <person name="Schikora-Tamarit M.A."/>
            <person name="Marcet-Houben M."/>
            <person name="Nosek J."/>
            <person name="Gabaldon T."/>
        </authorList>
    </citation>
    <scope>NUCLEOTIDE SEQUENCE</scope>
    <source>
        <strain evidence="9">CBS6075</strain>
    </source>
</reference>
<dbReference type="GO" id="GO:0003723">
    <property type="term" value="F:RNA binding"/>
    <property type="evidence" value="ECO:0007669"/>
    <property type="project" value="InterPro"/>
</dbReference>
<protein>
    <recommendedName>
        <fullName evidence="6">Pre-mRNA-splicing factor CWC22</fullName>
    </recommendedName>
</protein>
<dbReference type="AlphaFoldDB" id="A0A9P8TB16"/>
<comment type="subcellular location">
    <subcellularLocation>
        <location evidence="1">Nucleus</location>
    </subcellularLocation>
</comment>
<evidence type="ECO:0000259" key="8">
    <source>
        <dbReference type="PROSITE" id="PS51366"/>
    </source>
</evidence>
<dbReference type="GeneID" id="70232334"/>
<evidence type="ECO:0000256" key="5">
    <source>
        <dbReference type="ARBA" id="ARBA00023242"/>
    </source>
</evidence>
<dbReference type="SMART" id="SM00543">
    <property type="entry name" value="MIF4G"/>
    <property type="match status" value="1"/>
</dbReference>
<dbReference type="RefSeq" id="XP_046064837.1">
    <property type="nucleotide sequence ID" value="XM_046204675.1"/>
</dbReference>
<dbReference type="SUPFAM" id="SSF48371">
    <property type="entry name" value="ARM repeat"/>
    <property type="match status" value="1"/>
</dbReference>
<dbReference type="SMART" id="SM00544">
    <property type="entry name" value="MA3"/>
    <property type="match status" value="1"/>
</dbReference>
<evidence type="ECO:0000313" key="10">
    <source>
        <dbReference type="Proteomes" id="UP000769157"/>
    </source>
</evidence>
<reference evidence="9" key="2">
    <citation type="submission" date="2021-01" db="EMBL/GenBank/DDBJ databases">
        <authorList>
            <person name="Schikora-Tamarit M.A."/>
        </authorList>
    </citation>
    <scope>NUCLEOTIDE SEQUENCE</scope>
    <source>
        <strain evidence="9">CBS6075</strain>
    </source>
</reference>
<sequence length="550" mass="63044">MTSAKEVLDSSKYIPPAKLKQLLADAEIEQHSEVFQKLEWDKLNKQIIGEINKVNEENVKEVVVDLFRLNLVRGKGLLVRAVMKSQKASQSYTPVFAALICVLNSKIPEIGDLLVTRLILQFRKAFKNNDRAVSKASVVFLAQLVNFQVCHEIVALQLLFLLLEHPTDETVEIACALLENCGAFLYESASVACNAVFDRLRTVLSEDMVSGRIQLLIQNAFKSRRNTHTSGLSIPEALDLVEDQDKVTHTKNLDDKLRAQEALNEFQFDAEYEKHEGEYSELRKDILGEDSEEESEEESEDEEAEGDDLVKEQIKDLTETELTNFQKTVYLTAMSSINHEEALHKLLKLPPIDPERKETMLVDMIVKCCAQEKTYSKYYGLIGEKLISVNRRWAKAFDTVFEQNYTNCHTFELSLIRNIGSFWGHMFASDKMGWEILSLIQLTEEDTTSAGRIFLKFLFVKMQEELGVSKLRLRLAEEYIQPYINGIFPTEDADRLRFSINFFTAIGLGALTEEMRETLNGLPEEEEEEEEERKRSASPPQERNQRARFK</sequence>
<dbReference type="Pfam" id="PF02854">
    <property type="entry name" value="MIF4G"/>
    <property type="match status" value="1"/>
</dbReference>
<keyword evidence="10" id="KW-1185">Reference proteome</keyword>
<feature type="region of interest" description="Disordered" evidence="7">
    <location>
        <begin position="517"/>
        <end position="550"/>
    </location>
</feature>
<dbReference type="InterPro" id="IPR016024">
    <property type="entry name" value="ARM-type_fold"/>
</dbReference>
<evidence type="ECO:0000256" key="2">
    <source>
        <dbReference type="ARBA" id="ARBA00006856"/>
    </source>
</evidence>
<dbReference type="Pfam" id="PF02847">
    <property type="entry name" value="MA3"/>
    <property type="match status" value="1"/>
</dbReference>
<feature type="region of interest" description="Disordered" evidence="7">
    <location>
        <begin position="288"/>
        <end position="308"/>
    </location>
</feature>
<dbReference type="InterPro" id="IPR050781">
    <property type="entry name" value="CWC22_splicing_factor"/>
</dbReference>
<dbReference type="Proteomes" id="UP000769157">
    <property type="component" value="Unassembled WGS sequence"/>
</dbReference>
<evidence type="ECO:0000256" key="6">
    <source>
        <dbReference type="ARBA" id="ARBA00040804"/>
    </source>
</evidence>
<dbReference type="Gene3D" id="1.25.40.180">
    <property type="match status" value="1"/>
</dbReference>
<evidence type="ECO:0000256" key="1">
    <source>
        <dbReference type="ARBA" id="ARBA00004123"/>
    </source>
</evidence>
<keyword evidence="3" id="KW-0507">mRNA processing</keyword>
<name>A0A9P8TB16_9ASCO</name>
<feature type="compositionally biased region" description="Acidic residues" evidence="7">
    <location>
        <begin position="288"/>
        <end position="307"/>
    </location>
</feature>
<dbReference type="PROSITE" id="PS51366">
    <property type="entry name" value="MI"/>
    <property type="match status" value="1"/>
</dbReference>
<dbReference type="PANTHER" id="PTHR18034:SF3">
    <property type="entry name" value="PRE-MRNA-SPLICING FACTOR CWC22 HOMOLOG"/>
    <property type="match status" value="1"/>
</dbReference>
<comment type="caution">
    <text evidence="9">The sequence shown here is derived from an EMBL/GenBank/DDBJ whole genome shotgun (WGS) entry which is preliminary data.</text>
</comment>
<dbReference type="GO" id="GO:0071013">
    <property type="term" value="C:catalytic step 2 spliceosome"/>
    <property type="evidence" value="ECO:0007669"/>
    <property type="project" value="TreeGrafter"/>
</dbReference>
<evidence type="ECO:0000256" key="3">
    <source>
        <dbReference type="ARBA" id="ARBA00022664"/>
    </source>
</evidence>
<proteinExistence type="inferred from homology"/>
<evidence type="ECO:0000256" key="4">
    <source>
        <dbReference type="ARBA" id="ARBA00023187"/>
    </source>
</evidence>
<comment type="similarity">
    <text evidence="2">Belongs to the CWC22 family.</text>
</comment>
<keyword evidence="4" id="KW-0508">mRNA splicing</keyword>
<accession>A0A9P8TB16</accession>
<dbReference type="PANTHER" id="PTHR18034">
    <property type="entry name" value="CELL CYCLE CONTROL PROTEIN CWF22-RELATED"/>
    <property type="match status" value="1"/>
</dbReference>
<dbReference type="OrthoDB" id="3938623at2759"/>
<keyword evidence="5" id="KW-0539">Nucleus</keyword>
<organism evidence="9 10">
    <name type="scientific">Ogataea philodendri</name>
    <dbReference type="NCBI Taxonomy" id="1378263"/>
    <lineage>
        <taxon>Eukaryota</taxon>
        <taxon>Fungi</taxon>
        <taxon>Dikarya</taxon>
        <taxon>Ascomycota</taxon>
        <taxon>Saccharomycotina</taxon>
        <taxon>Pichiomycetes</taxon>
        <taxon>Pichiales</taxon>
        <taxon>Pichiaceae</taxon>
        <taxon>Ogataea</taxon>
    </lineage>
</organism>
<evidence type="ECO:0000313" key="9">
    <source>
        <dbReference type="EMBL" id="KAH3671661.1"/>
    </source>
</evidence>
<dbReference type="EMBL" id="JAEUBE010000055">
    <property type="protein sequence ID" value="KAH3671661.1"/>
    <property type="molecule type" value="Genomic_DNA"/>
</dbReference>
<dbReference type="InterPro" id="IPR003891">
    <property type="entry name" value="Initiation_fac_eIF4g_MI"/>
</dbReference>
<gene>
    <name evidence="9" type="ORF">OGAPHI_000366</name>
</gene>
<dbReference type="GO" id="GO:0000398">
    <property type="term" value="P:mRNA splicing, via spliceosome"/>
    <property type="evidence" value="ECO:0007669"/>
    <property type="project" value="TreeGrafter"/>
</dbReference>
<dbReference type="InterPro" id="IPR003890">
    <property type="entry name" value="MIF4G-like_typ-3"/>
</dbReference>
<feature type="domain" description="MI" evidence="8">
    <location>
        <begin position="324"/>
        <end position="442"/>
    </location>
</feature>
<evidence type="ECO:0000256" key="7">
    <source>
        <dbReference type="SAM" id="MobiDB-lite"/>
    </source>
</evidence>